<protein>
    <submittedName>
        <fullName evidence="1">Uncharacterized protein</fullName>
    </submittedName>
</protein>
<organism evidence="1 2">
    <name type="scientific">Elysia crispata</name>
    <name type="common">lettuce slug</name>
    <dbReference type="NCBI Taxonomy" id="231223"/>
    <lineage>
        <taxon>Eukaryota</taxon>
        <taxon>Metazoa</taxon>
        <taxon>Spiralia</taxon>
        <taxon>Lophotrochozoa</taxon>
        <taxon>Mollusca</taxon>
        <taxon>Gastropoda</taxon>
        <taxon>Heterobranchia</taxon>
        <taxon>Euthyneura</taxon>
        <taxon>Panpulmonata</taxon>
        <taxon>Sacoglossa</taxon>
        <taxon>Placobranchoidea</taxon>
        <taxon>Plakobranchidae</taxon>
        <taxon>Elysia</taxon>
    </lineage>
</organism>
<gene>
    <name evidence="1" type="ORF">RRG08_008538</name>
</gene>
<dbReference type="AlphaFoldDB" id="A0AAE0YDS3"/>
<dbReference type="EMBL" id="JAWDGP010006374">
    <property type="protein sequence ID" value="KAK3742136.1"/>
    <property type="molecule type" value="Genomic_DNA"/>
</dbReference>
<name>A0AAE0YDS3_9GAST</name>
<dbReference type="Proteomes" id="UP001283361">
    <property type="component" value="Unassembled WGS sequence"/>
</dbReference>
<keyword evidence="2" id="KW-1185">Reference proteome</keyword>
<evidence type="ECO:0000313" key="2">
    <source>
        <dbReference type="Proteomes" id="UP001283361"/>
    </source>
</evidence>
<reference evidence="1" key="1">
    <citation type="journal article" date="2023" name="G3 (Bethesda)">
        <title>A reference genome for the long-term kleptoplast-retaining sea slug Elysia crispata morphotype clarki.</title>
        <authorList>
            <person name="Eastman K.E."/>
            <person name="Pendleton A.L."/>
            <person name="Shaikh M.A."/>
            <person name="Suttiyut T."/>
            <person name="Ogas R."/>
            <person name="Tomko P."/>
            <person name="Gavelis G."/>
            <person name="Widhalm J.R."/>
            <person name="Wisecaver J.H."/>
        </authorList>
    </citation>
    <scope>NUCLEOTIDE SEQUENCE</scope>
    <source>
        <strain evidence="1">ECLA1</strain>
    </source>
</reference>
<sequence length="71" mass="7878">MASWLLVLGLMDGMERGRGQRAENMATVLKIRPDPFSLQVLARISPDSDTRPGLDRTLANYDFVSPSRALC</sequence>
<comment type="caution">
    <text evidence="1">The sequence shown here is derived from an EMBL/GenBank/DDBJ whole genome shotgun (WGS) entry which is preliminary data.</text>
</comment>
<proteinExistence type="predicted"/>
<evidence type="ECO:0000313" key="1">
    <source>
        <dbReference type="EMBL" id="KAK3742136.1"/>
    </source>
</evidence>
<accession>A0AAE0YDS3</accession>